<dbReference type="Proteomes" id="UP000053555">
    <property type="component" value="Unassembled WGS sequence"/>
</dbReference>
<proteinExistence type="predicted"/>
<dbReference type="EMBL" id="KN654138">
    <property type="protein sequence ID" value="KHN25850.1"/>
    <property type="molecule type" value="Genomic_DNA"/>
</dbReference>
<dbReference type="AlphaFoldDB" id="A0A0B2QW99"/>
<dbReference type="PANTHER" id="PTHR35317:SF35">
    <property type="entry name" value="DUF4219 DOMAIN-CONTAINING PROTEIN"/>
    <property type="match status" value="1"/>
</dbReference>
<dbReference type="Pfam" id="PF14223">
    <property type="entry name" value="Retrotran_gag_2"/>
    <property type="match status" value="1"/>
</dbReference>
<organism evidence="1">
    <name type="scientific">Glycine soja</name>
    <name type="common">Wild soybean</name>
    <dbReference type="NCBI Taxonomy" id="3848"/>
    <lineage>
        <taxon>Eukaryota</taxon>
        <taxon>Viridiplantae</taxon>
        <taxon>Streptophyta</taxon>
        <taxon>Embryophyta</taxon>
        <taxon>Tracheophyta</taxon>
        <taxon>Spermatophyta</taxon>
        <taxon>Magnoliopsida</taxon>
        <taxon>eudicotyledons</taxon>
        <taxon>Gunneridae</taxon>
        <taxon>Pentapetalae</taxon>
        <taxon>rosids</taxon>
        <taxon>fabids</taxon>
        <taxon>Fabales</taxon>
        <taxon>Fabaceae</taxon>
        <taxon>Papilionoideae</taxon>
        <taxon>50 kb inversion clade</taxon>
        <taxon>NPAAA clade</taxon>
        <taxon>indigoferoid/millettioid clade</taxon>
        <taxon>Phaseoleae</taxon>
        <taxon>Glycine</taxon>
        <taxon>Glycine subgen. Soja</taxon>
    </lineage>
</organism>
<accession>A0A0B2QW99</accession>
<feature type="non-terminal residue" evidence="1">
    <location>
        <position position="1"/>
    </location>
</feature>
<sequence>IFNGENYDFWRVKMETYFSSQDLWDIVEEGFDTSALNASQEKELKKNKQKNSKALFTLQQAVTDPIFPKIMGAKTSKEAWNTLQEEFQGSVKVRAVKLQSLRRDFELLKMKESETVKDYYSKVKGIVNQMRAFWEDILDKKIVEKILITMPQKFDLIVTMIEETKDLSTLSETELVGSLEAYEQRL</sequence>
<feature type="non-terminal residue" evidence="1">
    <location>
        <position position="186"/>
    </location>
</feature>
<dbReference type="PANTHER" id="PTHR35317">
    <property type="entry name" value="OS04G0629600 PROTEIN"/>
    <property type="match status" value="1"/>
</dbReference>
<reference evidence="1" key="1">
    <citation type="submission" date="2014-07" db="EMBL/GenBank/DDBJ databases">
        <title>Identification of a novel salt tolerance gene in wild soybean by whole-genome sequencing.</title>
        <authorList>
            <person name="Lam H.-M."/>
            <person name="Qi X."/>
            <person name="Li M.-W."/>
            <person name="Liu X."/>
            <person name="Xie M."/>
            <person name="Ni M."/>
            <person name="Xu X."/>
        </authorList>
    </citation>
    <scope>NUCLEOTIDE SEQUENCE [LARGE SCALE GENOMIC DNA]</scope>
    <source>
        <tissue evidence="1">Root</tissue>
    </source>
</reference>
<evidence type="ECO:0000313" key="1">
    <source>
        <dbReference type="EMBL" id="KHN25850.1"/>
    </source>
</evidence>
<protein>
    <submittedName>
        <fullName evidence="1">Uncharacterized protein</fullName>
    </submittedName>
</protein>
<name>A0A0B2QW99_GLYSO</name>
<gene>
    <name evidence="1" type="ORF">glysoja_041653</name>
</gene>